<dbReference type="SUPFAM" id="SSF52799">
    <property type="entry name" value="(Phosphotyrosine protein) phosphatases II"/>
    <property type="match status" value="2"/>
</dbReference>
<feature type="compositionally biased region" description="Polar residues" evidence="12">
    <location>
        <begin position="558"/>
        <end position="568"/>
    </location>
</feature>
<proteinExistence type="inferred from homology"/>
<feature type="compositionally biased region" description="Polar residues" evidence="12">
    <location>
        <begin position="400"/>
        <end position="411"/>
    </location>
</feature>
<dbReference type="RefSeq" id="XP_001017853.2">
    <property type="nucleotide sequence ID" value="XM_001017853.2"/>
</dbReference>
<evidence type="ECO:0000256" key="2">
    <source>
        <dbReference type="ARBA" id="ARBA00004496"/>
    </source>
</evidence>
<evidence type="ECO:0000256" key="5">
    <source>
        <dbReference type="ARBA" id="ARBA00022553"/>
    </source>
</evidence>
<dbReference type="GO" id="GO:0005856">
    <property type="term" value="C:cytoskeleton"/>
    <property type="evidence" value="ECO:0007669"/>
    <property type="project" value="UniProtKB-ARBA"/>
</dbReference>
<evidence type="ECO:0000256" key="1">
    <source>
        <dbReference type="ARBA" id="ARBA00004123"/>
    </source>
</evidence>
<dbReference type="SMART" id="SM00404">
    <property type="entry name" value="PTPc_motif"/>
    <property type="match status" value="1"/>
</dbReference>
<keyword evidence="16" id="KW-1185">Reference proteome</keyword>
<comment type="subcellular location">
    <subcellularLocation>
        <location evidence="2">Cytoplasm</location>
    </subcellularLocation>
    <subcellularLocation>
        <location evidence="1">Nucleus</location>
    </subcellularLocation>
</comment>
<dbReference type="PANTHER" id="PTHR23339">
    <property type="entry name" value="TYROSINE SPECIFIC PROTEIN PHOSPHATASE AND DUAL SPECIFICITY PROTEIN PHOSPHATASE"/>
    <property type="match status" value="1"/>
</dbReference>
<dbReference type="AlphaFoldDB" id="I7M1U6"/>
<dbReference type="KEGG" id="tet:TTHERM_00440590"/>
<dbReference type="PROSITE" id="PS50056">
    <property type="entry name" value="TYR_PHOSPHATASE_2"/>
    <property type="match status" value="1"/>
</dbReference>
<dbReference type="Gene3D" id="3.90.190.10">
    <property type="entry name" value="Protein tyrosine phosphatase superfamily"/>
    <property type="match status" value="2"/>
</dbReference>
<dbReference type="GO" id="GO:0051301">
    <property type="term" value="P:cell division"/>
    <property type="evidence" value="ECO:0007669"/>
    <property type="project" value="UniProtKB-KW"/>
</dbReference>
<evidence type="ECO:0000256" key="11">
    <source>
        <dbReference type="ARBA" id="ARBA00023306"/>
    </source>
</evidence>
<dbReference type="PROSITE" id="PS00383">
    <property type="entry name" value="TYR_PHOSPHATASE_1"/>
    <property type="match status" value="1"/>
</dbReference>
<keyword evidence="11" id="KW-0131">Cell cycle</keyword>
<dbReference type="Pfam" id="PF22785">
    <property type="entry name" value="Tc-R-P"/>
    <property type="match status" value="1"/>
</dbReference>
<evidence type="ECO:0000256" key="6">
    <source>
        <dbReference type="ARBA" id="ARBA00022618"/>
    </source>
</evidence>
<organism evidence="15 16">
    <name type="scientific">Tetrahymena thermophila (strain SB210)</name>
    <dbReference type="NCBI Taxonomy" id="312017"/>
    <lineage>
        <taxon>Eukaryota</taxon>
        <taxon>Sar</taxon>
        <taxon>Alveolata</taxon>
        <taxon>Ciliophora</taxon>
        <taxon>Intramacronucleata</taxon>
        <taxon>Oligohymenophorea</taxon>
        <taxon>Hymenostomatida</taxon>
        <taxon>Tetrahymenina</taxon>
        <taxon>Tetrahymenidae</taxon>
        <taxon>Tetrahymena</taxon>
    </lineage>
</organism>
<keyword evidence="7" id="KW-0498">Mitosis</keyword>
<evidence type="ECO:0000313" key="16">
    <source>
        <dbReference type="Proteomes" id="UP000009168"/>
    </source>
</evidence>
<sequence length="638" mass="73207">MPIQIQSISTSNKQKKEILIPIIEDRLYWICGSQPPKSCQDSLYFCVDEELVYEPLNNDFGPFCIENTLQFIQSVQELLNNPEYSSSKLYHYTTSEDSEKKVNSAFLIGAYQILCLNRSAEEVHQKFKNTEFITFRDSSDIKNDYKCTLLDCLKGLEYAHKLKWVEIQNFNIKAYQALKKFDITVVIPNKLIAFQNPELFSQQETLCELTVDQSINIFKQMGVKLVIRLNKSSYSPQLYERNGIKHVDLIFPDGTSPSEEIMYKFLQLVESVDGMVAVHCKAGRGRTGTLIGCYAIKHYHFPAKDFIGYIRIMRPGSIHGPQQPFLNHIQKTLIEQQGSNSQIWESVRHLVEPQNEKKYLIPRNSLMQEENALKQQPRPRSRVKSLMISKQSSSNSNQSDEQLTPLKNNSCIHKGSTLNEVSTASSSNSSNAVGIYSSNEKEYIKNFTSATDKFTVTPFQTLYKARTNNHRHVRNISSYYNKLDQSSIINSSTQINEIPSLNSLQNTRNSQLSVDNARNYGRRVLPSTSKNGKRIVVGRKKYEEDKNYSMNSFYGLDNESSSSSTLIEQKQKKQRNLSPIQNSSDIIFNNLCKLHNNQQTKAQERLNQTANFSQLSKNLISRKTYIIKQYSKPLPQIN</sequence>
<dbReference type="InterPro" id="IPR050561">
    <property type="entry name" value="PTP"/>
</dbReference>
<evidence type="ECO:0000256" key="7">
    <source>
        <dbReference type="ARBA" id="ARBA00022776"/>
    </source>
</evidence>
<keyword evidence="10" id="KW-0469">Meiosis</keyword>
<dbReference type="InterPro" id="IPR029021">
    <property type="entry name" value="Prot-tyrosine_phosphatase-like"/>
</dbReference>
<dbReference type="EMBL" id="GG662663">
    <property type="protein sequence ID" value="EAR97608.2"/>
    <property type="molecule type" value="Genomic_DNA"/>
</dbReference>
<evidence type="ECO:0000259" key="13">
    <source>
        <dbReference type="PROSITE" id="PS50054"/>
    </source>
</evidence>
<dbReference type="GeneID" id="7835034"/>
<feature type="region of interest" description="Disordered" evidence="12">
    <location>
        <begin position="371"/>
        <end position="411"/>
    </location>
</feature>
<dbReference type="Pfam" id="PF14671">
    <property type="entry name" value="DSPn"/>
    <property type="match status" value="1"/>
</dbReference>
<dbReference type="InterPro" id="IPR003595">
    <property type="entry name" value="Tyr_Pase_cat"/>
</dbReference>
<feature type="domain" description="Tyrosine-protein phosphatase" evidence="13">
    <location>
        <begin position="182"/>
        <end position="341"/>
    </location>
</feature>
<reference evidence="16" key="1">
    <citation type="journal article" date="2006" name="PLoS Biol.">
        <title>Macronuclear genome sequence of the ciliate Tetrahymena thermophila, a model eukaryote.</title>
        <authorList>
            <person name="Eisen J.A."/>
            <person name="Coyne R.S."/>
            <person name="Wu M."/>
            <person name="Wu D."/>
            <person name="Thiagarajan M."/>
            <person name="Wortman J.R."/>
            <person name="Badger J.H."/>
            <person name="Ren Q."/>
            <person name="Amedeo P."/>
            <person name="Jones K.M."/>
            <person name="Tallon L.J."/>
            <person name="Delcher A.L."/>
            <person name="Salzberg S.L."/>
            <person name="Silva J.C."/>
            <person name="Haas B.J."/>
            <person name="Majoros W.H."/>
            <person name="Farzad M."/>
            <person name="Carlton J.M."/>
            <person name="Smith R.K. Jr."/>
            <person name="Garg J."/>
            <person name="Pearlman R.E."/>
            <person name="Karrer K.M."/>
            <person name="Sun L."/>
            <person name="Manning G."/>
            <person name="Elde N.C."/>
            <person name="Turkewitz A.P."/>
            <person name="Asai D.J."/>
            <person name="Wilkes D.E."/>
            <person name="Wang Y."/>
            <person name="Cai H."/>
            <person name="Collins K."/>
            <person name="Stewart B.A."/>
            <person name="Lee S.R."/>
            <person name="Wilamowska K."/>
            <person name="Weinberg Z."/>
            <person name="Ruzzo W.L."/>
            <person name="Wloga D."/>
            <person name="Gaertig J."/>
            <person name="Frankel J."/>
            <person name="Tsao C.-C."/>
            <person name="Gorovsky M.A."/>
            <person name="Keeling P.J."/>
            <person name="Waller R.F."/>
            <person name="Patron N.J."/>
            <person name="Cherry J.M."/>
            <person name="Stover N.A."/>
            <person name="Krieger C.J."/>
            <person name="del Toro C."/>
            <person name="Ryder H.F."/>
            <person name="Williamson S.C."/>
            <person name="Barbeau R.A."/>
            <person name="Hamilton E.P."/>
            <person name="Orias E."/>
        </authorList>
    </citation>
    <scope>NUCLEOTIDE SEQUENCE [LARGE SCALE GENOMIC DNA]</scope>
    <source>
        <strain evidence="16">SB210</strain>
    </source>
</reference>
<gene>
    <name evidence="15" type="ORF">TTHERM_00440590</name>
</gene>
<evidence type="ECO:0000313" key="15">
    <source>
        <dbReference type="EMBL" id="EAR97608.2"/>
    </source>
</evidence>
<evidence type="ECO:0000256" key="9">
    <source>
        <dbReference type="ARBA" id="ARBA00023242"/>
    </source>
</evidence>
<dbReference type="GO" id="GO:0005737">
    <property type="term" value="C:cytoplasm"/>
    <property type="evidence" value="ECO:0007669"/>
    <property type="project" value="UniProtKB-SubCell"/>
</dbReference>
<evidence type="ECO:0000256" key="8">
    <source>
        <dbReference type="ARBA" id="ARBA00022801"/>
    </source>
</evidence>
<dbReference type="GO" id="GO:0000278">
    <property type="term" value="P:mitotic cell cycle"/>
    <property type="evidence" value="ECO:0007669"/>
    <property type="project" value="UniProtKB-ARBA"/>
</dbReference>
<dbReference type="SMART" id="SM00195">
    <property type="entry name" value="DSPc"/>
    <property type="match status" value="1"/>
</dbReference>
<evidence type="ECO:0000256" key="10">
    <source>
        <dbReference type="ARBA" id="ARBA00023254"/>
    </source>
</evidence>
<dbReference type="FunFam" id="3.90.190.10:FF:000038">
    <property type="entry name" value="Tyrosine-protein phosphatase CDC14"/>
    <property type="match status" value="1"/>
</dbReference>
<dbReference type="Proteomes" id="UP000009168">
    <property type="component" value="Unassembled WGS sequence"/>
</dbReference>
<dbReference type="GO" id="GO:0032954">
    <property type="term" value="P:regulation of cytokinetic process"/>
    <property type="evidence" value="ECO:0007669"/>
    <property type="project" value="UniProtKB-ARBA"/>
</dbReference>
<dbReference type="GO" id="GO:0051321">
    <property type="term" value="P:meiotic cell cycle"/>
    <property type="evidence" value="ECO:0007669"/>
    <property type="project" value="UniProtKB-KW"/>
</dbReference>
<evidence type="ECO:0000256" key="3">
    <source>
        <dbReference type="ARBA" id="ARBA00007315"/>
    </source>
</evidence>
<dbReference type="GO" id="GO:0007096">
    <property type="term" value="P:regulation of exit from mitosis"/>
    <property type="evidence" value="ECO:0007669"/>
    <property type="project" value="UniProtKB-ARBA"/>
</dbReference>
<feature type="region of interest" description="Disordered" evidence="12">
    <location>
        <begin position="558"/>
        <end position="580"/>
    </location>
</feature>
<dbReference type="GO" id="GO:0004721">
    <property type="term" value="F:phosphoprotein phosphatase activity"/>
    <property type="evidence" value="ECO:0007669"/>
    <property type="project" value="UniProtKB-ARBA"/>
</dbReference>
<dbReference type="PROSITE" id="PS50054">
    <property type="entry name" value="TYR_PHOSPHATASE_DUAL"/>
    <property type="match status" value="1"/>
</dbReference>
<evidence type="ECO:0000259" key="14">
    <source>
        <dbReference type="PROSITE" id="PS50056"/>
    </source>
</evidence>
<accession>I7M1U6</accession>
<dbReference type="InterPro" id="IPR020422">
    <property type="entry name" value="TYR_PHOSPHATASE_DUAL_dom"/>
</dbReference>
<dbReference type="InParanoid" id="I7M1U6"/>
<comment type="similarity">
    <text evidence="3">Belongs to the protein-tyrosine phosphatase family. Non-receptor class CDC14 subfamily.</text>
</comment>
<dbReference type="InterPro" id="IPR029260">
    <property type="entry name" value="DSPn"/>
</dbReference>
<evidence type="ECO:0000256" key="12">
    <source>
        <dbReference type="SAM" id="MobiDB-lite"/>
    </source>
</evidence>
<name>I7M1U6_TETTS</name>
<feature type="domain" description="Tyrosine specific protein phosphatases" evidence="14">
    <location>
        <begin position="263"/>
        <end position="325"/>
    </location>
</feature>
<dbReference type="eggNOG" id="KOG1720">
    <property type="taxonomic scope" value="Eukaryota"/>
</dbReference>
<keyword evidence="6" id="KW-0132">Cell division</keyword>
<dbReference type="OrthoDB" id="5632at2759"/>
<dbReference type="InterPro" id="IPR000387">
    <property type="entry name" value="Tyr_Pase_dom"/>
</dbReference>
<keyword evidence="8" id="KW-0378">Hydrolase</keyword>
<evidence type="ECO:0000256" key="4">
    <source>
        <dbReference type="ARBA" id="ARBA00022490"/>
    </source>
</evidence>
<keyword evidence="4" id="KW-0963">Cytoplasm</keyword>
<dbReference type="GO" id="GO:0033554">
    <property type="term" value="P:cellular response to stress"/>
    <property type="evidence" value="ECO:0007669"/>
    <property type="project" value="UniProtKB-ARBA"/>
</dbReference>
<keyword evidence="9" id="KW-0539">Nucleus</keyword>
<keyword evidence="5" id="KW-0597">Phosphoprotein</keyword>
<feature type="compositionally biased region" description="Low complexity" evidence="12">
    <location>
        <begin position="389"/>
        <end position="399"/>
    </location>
</feature>
<dbReference type="InterPro" id="IPR016130">
    <property type="entry name" value="Tyr_Pase_AS"/>
</dbReference>
<dbReference type="CDD" id="cd17657">
    <property type="entry name" value="CDC14_N"/>
    <property type="match status" value="1"/>
</dbReference>
<dbReference type="STRING" id="312017.I7M1U6"/>
<protein>
    <submittedName>
        <fullName evidence="15">Tyrosine phosphatase</fullName>
    </submittedName>
</protein>
<dbReference type="GO" id="GO:0031981">
    <property type="term" value="C:nuclear lumen"/>
    <property type="evidence" value="ECO:0007669"/>
    <property type="project" value="UniProtKB-ARBA"/>
</dbReference>